<accession>A0A6I4W474</accession>
<gene>
    <name evidence="1" type="ORF">GQ466_02950</name>
</gene>
<protein>
    <recommendedName>
        <fullName evidence="3">Cysteinyl-tRNA synthetase</fullName>
    </recommendedName>
</protein>
<evidence type="ECO:0000313" key="1">
    <source>
        <dbReference type="EMBL" id="MXQ62986.1"/>
    </source>
</evidence>
<dbReference type="Proteomes" id="UP000431901">
    <property type="component" value="Unassembled WGS sequence"/>
</dbReference>
<reference evidence="1 2" key="1">
    <citation type="submission" date="2019-12" db="EMBL/GenBank/DDBJ databases">
        <title>Nocardia macrotermitis sp. nov. and Nocardia aurantia sp. nov., isolated from the gut of the fungus growing-termite Macrotermes natalensis.</title>
        <authorList>
            <person name="Christine B."/>
            <person name="Rene B."/>
        </authorList>
    </citation>
    <scope>NUCLEOTIDE SEQUENCE [LARGE SCALE GENOMIC DNA]</scope>
    <source>
        <strain evidence="1 2">DSM 102126</strain>
    </source>
</reference>
<dbReference type="RefSeq" id="WP_161101203.1">
    <property type="nucleotide sequence ID" value="NZ_JBHLYI010000002.1"/>
</dbReference>
<evidence type="ECO:0000313" key="2">
    <source>
        <dbReference type="Proteomes" id="UP000431901"/>
    </source>
</evidence>
<dbReference type="OrthoDB" id="4458334at2"/>
<proteinExistence type="predicted"/>
<comment type="caution">
    <text evidence="1">The sequence shown here is derived from an EMBL/GenBank/DDBJ whole genome shotgun (WGS) entry which is preliminary data.</text>
</comment>
<sequence length="199" mass="20290">MLLLRDAAGELTGLPGGAVLRIRADAGARGAVVADVLRRAAERGGRRVLLAFSGDFTALGVAPSQDFDGAPDLVAGPGGRPDVPPASGPFDGPGARLAVLETPYRAPLDLTPARLSAAAARLDAWRTSVAAWAREPGRPPDRASVRAAETALADDLDVPAALAVLDRVAASDLAPGAKLETFIALDLLLGLNLVALIGR</sequence>
<name>A0A6I4W474_9ACTN</name>
<dbReference type="Gene3D" id="1.20.120.640">
    <property type="entry name" value="Anticodon-binding domain of a subclass of class I aminoacyl-tRNA synthetases"/>
    <property type="match status" value="1"/>
</dbReference>
<dbReference type="AlphaFoldDB" id="A0A6I4W474"/>
<keyword evidence="2" id="KW-1185">Reference proteome</keyword>
<organism evidence="1 2">
    <name type="scientific">Actinomadura rayongensis</name>
    <dbReference type="NCBI Taxonomy" id="1429076"/>
    <lineage>
        <taxon>Bacteria</taxon>
        <taxon>Bacillati</taxon>
        <taxon>Actinomycetota</taxon>
        <taxon>Actinomycetes</taxon>
        <taxon>Streptosporangiales</taxon>
        <taxon>Thermomonosporaceae</taxon>
        <taxon>Actinomadura</taxon>
    </lineage>
</organism>
<evidence type="ECO:0008006" key="3">
    <source>
        <dbReference type="Google" id="ProtNLM"/>
    </source>
</evidence>
<dbReference type="EMBL" id="WUTW01000001">
    <property type="protein sequence ID" value="MXQ62986.1"/>
    <property type="molecule type" value="Genomic_DNA"/>
</dbReference>